<feature type="region of interest" description="Disordered" evidence="1">
    <location>
        <begin position="45"/>
        <end position="67"/>
    </location>
</feature>
<proteinExistence type="predicted"/>
<dbReference type="Proteomes" id="UP000240735">
    <property type="component" value="Segment"/>
</dbReference>
<name>A0A2H4PR37_9CAUD</name>
<accession>A0A2H4PR37</accession>
<evidence type="ECO:0000313" key="2">
    <source>
        <dbReference type="EMBL" id="ATW69364.1"/>
    </source>
</evidence>
<protein>
    <submittedName>
        <fullName evidence="2">Uncharacterized protein</fullName>
    </submittedName>
</protein>
<reference evidence="2 3" key="1">
    <citation type="submission" date="2017-11" db="EMBL/GenBank/DDBJ databases">
        <authorList>
            <person name="Laing C."/>
            <person name="Caston J.C."/>
            <person name="Del V.M."/>
            <person name="Young O.M."/>
            <person name="Nayek S."/>
            <person name="Hughes L.E."/>
            <person name="Garlena R.A."/>
            <person name="Russell D.A."/>
            <person name="Pope W.H."/>
            <person name="Jacobs-Sera D."/>
            <person name="Hendrix R.W."/>
            <person name="Hatfull G.F."/>
        </authorList>
    </citation>
    <scope>NUCLEOTIDE SEQUENCE [LARGE SCALE GENOMIC DNA]</scope>
</reference>
<sequence length="67" mass="7384">MLLASTIMLAVLCQFYKVRAEALAKEVLNAHDWVDEIIQALEEPDGEASQERVAGLVDQQRTDGRAG</sequence>
<evidence type="ECO:0000256" key="1">
    <source>
        <dbReference type="SAM" id="MobiDB-lite"/>
    </source>
</evidence>
<dbReference type="EMBL" id="MG518519">
    <property type="protein sequence ID" value="ATW69364.1"/>
    <property type="molecule type" value="Genomic_DNA"/>
</dbReference>
<evidence type="ECO:0000313" key="3">
    <source>
        <dbReference type="Proteomes" id="UP000240735"/>
    </source>
</evidence>
<gene>
    <name evidence="2" type="ORF">SEA_MANUEL_70</name>
</gene>
<organism evidence="2 3">
    <name type="scientific">Streptomyces phage Manuel</name>
    <dbReference type="NCBI Taxonomy" id="2053812"/>
    <lineage>
        <taxon>Viruses</taxon>
        <taxon>Duplodnaviria</taxon>
        <taxon>Heunggongvirae</taxon>
        <taxon>Uroviricota</taxon>
        <taxon>Caudoviricetes</taxon>
        <taxon>Beephvirinae</taxon>
        <taxon>Manuelvirus</taxon>
        <taxon>Manuelvirus manuel</taxon>
    </lineage>
</organism>
<keyword evidence="3" id="KW-1185">Reference proteome</keyword>